<sequence>MRHEYLRILFFFAIMFFSLPRRCVVEAEKPNGTILFFSPRQSNLPPFFPPRAIDHFSLWLLAITCQHHSGLLKKKRKKKRTTDFKGNLNPVR</sequence>
<feature type="chain" id="PRO_5005819759" description="Secreted protein" evidence="1">
    <location>
        <begin position="28"/>
        <end position="92"/>
    </location>
</feature>
<organism evidence="2 3">
    <name type="scientific">Penicillium nordicum</name>
    <dbReference type="NCBI Taxonomy" id="229535"/>
    <lineage>
        <taxon>Eukaryota</taxon>
        <taxon>Fungi</taxon>
        <taxon>Dikarya</taxon>
        <taxon>Ascomycota</taxon>
        <taxon>Pezizomycotina</taxon>
        <taxon>Eurotiomycetes</taxon>
        <taxon>Eurotiomycetidae</taxon>
        <taxon>Eurotiales</taxon>
        <taxon>Aspergillaceae</taxon>
        <taxon>Penicillium</taxon>
    </lineage>
</organism>
<name>A0A0M8P8G5_9EURO</name>
<comment type="caution">
    <text evidence="2">The sequence shown here is derived from an EMBL/GenBank/DDBJ whole genome shotgun (WGS) entry which is preliminary data.</text>
</comment>
<proteinExistence type="predicted"/>
<dbReference type="EMBL" id="LHQQ01000103">
    <property type="protein sequence ID" value="KOS42550.1"/>
    <property type="molecule type" value="Genomic_DNA"/>
</dbReference>
<evidence type="ECO:0000313" key="3">
    <source>
        <dbReference type="Proteomes" id="UP000037696"/>
    </source>
</evidence>
<gene>
    <name evidence="2" type="ORF">ACN38_g6552</name>
</gene>
<evidence type="ECO:0000313" key="2">
    <source>
        <dbReference type="EMBL" id="KOS42550.1"/>
    </source>
</evidence>
<dbReference type="AlphaFoldDB" id="A0A0M8P8G5"/>
<keyword evidence="1" id="KW-0732">Signal</keyword>
<keyword evidence="3" id="KW-1185">Reference proteome</keyword>
<protein>
    <recommendedName>
        <fullName evidence="4">Secreted protein</fullName>
    </recommendedName>
</protein>
<dbReference type="Proteomes" id="UP000037696">
    <property type="component" value="Unassembled WGS sequence"/>
</dbReference>
<evidence type="ECO:0008006" key="4">
    <source>
        <dbReference type="Google" id="ProtNLM"/>
    </source>
</evidence>
<accession>A0A0M8P8G5</accession>
<evidence type="ECO:0000256" key="1">
    <source>
        <dbReference type="SAM" id="SignalP"/>
    </source>
</evidence>
<reference evidence="2 3" key="1">
    <citation type="submission" date="2015-08" db="EMBL/GenBank/DDBJ databases">
        <title>Genome sequencing of Penicillium nordicum.</title>
        <authorList>
            <person name="Nguyen H.D."/>
            <person name="Seifert K.A."/>
        </authorList>
    </citation>
    <scope>NUCLEOTIDE SEQUENCE [LARGE SCALE GENOMIC DNA]</scope>
    <source>
        <strain evidence="2 3">DAOMC 185683</strain>
    </source>
</reference>
<feature type="signal peptide" evidence="1">
    <location>
        <begin position="1"/>
        <end position="27"/>
    </location>
</feature>